<dbReference type="Pfam" id="PF01497">
    <property type="entry name" value="Peripla_BP_2"/>
    <property type="match status" value="1"/>
</dbReference>
<accession>A0A3B0U6V1</accession>
<reference evidence="4" key="1">
    <citation type="submission" date="2018-06" db="EMBL/GenBank/DDBJ databases">
        <authorList>
            <person name="Zhirakovskaya E."/>
        </authorList>
    </citation>
    <scope>NUCLEOTIDE SEQUENCE</scope>
</reference>
<keyword evidence="2" id="KW-0175">Coiled coil</keyword>
<evidence type="ECO:0000256" key="1">
    <source>
        <dbReference type="ARBA" id="ARBA00022729"/>
    </source>
</evidence>
<dbReference type="AlphaFoldDB" id="A0A3B0U6V1"/>
<feature type="coiled-coil region" evidence="2">
    <location>
        <begin position="131"/>
        <end position="158"/>
    </location>
</feature>
<dbReference type="InterPro" id="IPR050902">
    <property type="entry name" value="ABC_Transporter_SBP"/>
</dbReference>
<name>A0A3B0U6V1_9ZZZZ</name>
<organism evidence="4">
    <name type="scientific">hydrothermal vent metagenome</name>
    <dbReference type="NCBI Taxonomy" id="652676"/>
    <lineage>
        <taxon>unclassified sequences</taxon>
        <taxon>metagenomes</taxon>
        <taxon>ecological metagenomes</taxon>
    </lineage>
</organism>
<dbReference type="InterPro" id="IPR054828">
    <property type="entry name" value="Vit_B12_bind_prot"/>
</dbReference>
<feature type="non-terminal residue" evidence="4">
    <location>
        <position position="267"/>
    </location>
</feature>
<dbReference type="Gene3D" id="3.40.50.1980">
    <property type="entry name" value="Nitrogenase molybdenum iron protein domain"/>
    <property type="match status" value="2"/>
</dbReference>
<feature type="domain" description="Fe/B12 periplasmic-binding" evidence="3">
    <location>
        <begin position="26"/>
        <end position="267"/>
    </location>
</feature>
<dbReference type="InterPro" id="IPR002491">
    <property type="entry name" value="ABC_transptr_periplasmic_BD"/>
</dbReference>
<protein>
    <submittedName>
        <fullName evidence="4">Vitamin B12 ABC transporter, substrate-binding protein BtuF</fullName>
    </submittedName>
</protein>
<gene>
    <name evidence="4" type="ORF">MNBD_BACTEROID01-2625</name>
</gene>
<evidence type="ECO:0000256" key="2">
    <source>
        <dbReference type="SAM" id="Coils"/>
    </source>
</evidence>
<proteinExistence type="predicted"/>
<dbReference type="PANTHER" id="PTHR30535">
    <property type="entry name" value="VITAMIN B12-BINDING PROTEIN"/>
    <property type="match status" value="1"/>
</dbReference>
<dbReference type="PROSITE" id="PS50983">
    <property type="entry name" value="FE_B12_PBP"/>
    <property type="match status" value="1"/>
</dbReference>
<sequence>MARNKLILILIFCIVWFTGVSQKPQRIVSLAPSITKNIYLLEAQDKLVGCTSYCTEGIADKKEIVASAVNVNIEKVFSLQPDLVLTMLLTKPQDIETLKKLGLRVVVMPTPKDFEGICSQFIKTGEFVGEKDFAINLIKAEKAKVEQLQAAVSKENKKQKVFFQIGANPIFTVLPNTFMDDYIQLSGCVNIAADLKRGAITREAVLLRNPDVIIIATMGRFGEEEKENWLSYKGLSAAENKKVFLIESDNACSPTPDNFTKSLMQVF</sequence>
<dbReference type="SUPFAM" id="SSF53807">
    <property type="entry name" value="Helical backbone' metal receptor"/>
    <property type="match status" value="1"/>
</dbReference>
<dbReference type="NCBIfam" id="NF038402">
    <property type="entry name" value="TroA_like"/>
    <property type="match status" value="1"/>
</dbReference>
<keyword evidence="1" id="KW-0732">Signal</keyword>
<dbReference type="EMBL" id="UOEP01000168">
    <property type="protein sequence ID" value="VAW22222.1"/>
    <property type="molecule type" value="Genomic_DNA"/>
</dbReference>
<evidence type="ECO:0000259" key="3">
    <source>
        <dbReference type="PROSITE" id="PS50983"/>
    </source>
</evidence>
<dbReference type="PANTHER" id="PTHR30535:SF34">
    <property type="entry name" value="MOLYBDATE-BINDING PROTEIN MOLA"/>
    <property type="match status" value="1"/>
</dbReference>
<evidence type="ECO:0000313" key="4">
    <source>
        <dbReference type="EMBL" id="VAW22222.1"/>
    </source>
</evidence>